<evidence type="ECO:0000256" key="2">
    <source>
        <dbReference type="ARBA" id="ARBA00022803"/>
    </source>
</evidence>
<organism evidence="5 6">
    <name type="scientific">Desulfosudis oleivorans (strain DSM 6200 / JCM 39069 / Hxd3)</name>
    <name type="common">Desulfococcus oleovorans</name>
    <dbReference type="NCBI Taxonomy" id="96561"/>
    <lineage>
        <taxon>Bacteria</taxon>
        <taxon>Pseudomonadati</taxon>
        <taxon>Thermodesulfobacteriota</taxon>
        <taxon>Desulfobacteria</taxon>
        <taxon>Desulfobacterales</taxon>
        <taxon>Desulfosudaceae</taxon>
        <taxon>Desulfosudis</taxon>
    </lineage>
</organism>
<sequence>MRFALIPVLALMLATGACAGKKAEVNLGDESVTAARNTVQKAVADYSAGCNELALRELNRAHELFTLADDVAGVAMCMNNMGTVYRAADDPVSAAAFFDEAFSLYQGLGDRQGALQALANKATVLTETGDYDGAGAVLDRADALAPDLAKNFLPLLNNRGVLLAKQGALEEAEAVLRKALGGTTQDTLSGHATVNASLGNLMQQQDRYAEALAFFQSALEADTRLAYYRGMADDLAAMAECGAALGNNDQAVEWLKRSIKITALTGDTIRAHNRFETLVALAEKEQTDITIFSHLVKQWLKGDRVRSYCR</sequence>
<dbReference type="SMART" id="SM00028">
    <property type="entry name" value="TPR"/>
    <property type="match status" value="5"/>
</dbReference>
<evidence type="ECO:0000256" key="4">
    <source>
        <dbReference type="SAM" id="SignalP"/>
    </source>
</evidence>
<dbReference type="KEGG" id="dol:Dole_1639"/>
<dbReference type="PANTHER" id="PTHR45641">
    <property type="entry name" value="TETRATRICOPEPTIDE REPEAT PROTEIN (AFU_ORTHOLOGUE AFUA_6G03870)"/>
    <property type="match status" value="1"/>
</dbReference>
<accession>A9A0E3</accession>
<dbReference type="HOGENOM" id="CLU_896372_0_0_7"/>
<dbReference type="eggNOG" id="COG0457">
    <property type="taxonomic scope" value="Bacteria"/>
</dbReference>
<dbReference type="PANTHER" id="PTHR45641:SF19">
    <property type="entry name" value="NEPHROCYSTIN-3"/>
    <property type="match status" value="1"/>
</dbReference>
<name>A9A0E3_DESOH</name>
<proteinExistence type="predicted"/>
<evidence type="ECO:0000313" key="6">
    <source>
        <dbReference type="Proteomes" id="UP000008561"/>
    </source>
</evidence>
<dbReference type="RefSeq" id="WP_012175059.1">
    <property type="nucleotide sequence ID" value="NC_009943.1"/>
</dbReference>
<dbReference type="Proteomes" id="UP000008561">
    <property type="component" value="Chromosome"/>
</dbReference>
<feature type="repeat" description="TPR" evidence="3">
    <location>
        <begin position="192"/>
        <end position="225"/>
    </location>
</feature>
<dbReference type="Pfam" id="PF13424">
    <property type="entry name" value="TPR_12"/>
    <property type="match status" value="2"/>
</dbReference>
<dbReference type="Pfam" id="PF13181">
    <property type="entry name" value="TPR_8"/>
    <property type="match status" value="1"/>
</dbReference>
<gene>
    <name evidence="5" type="ordered locus">Dole_1639</name>
</gene>
<dbReference type="InterPro" id="IPR019734">
    <property type="entry name" value="TPR_rpt"/>
</dbReference>
<protein>
    <submittedName>
        <fullName evidence="5">Tetratricopeptide TPR_2 repeat protein</fullName>
    </submittedName>
</protein>
<dbReference type="Gene3D" id="1.25.40.10">
    <property type="entry name" value="Tetratricopeptide repeat domain"/>
    <property type="match status" value="2"/>
</dbReference>
<feature type="chain" id="PRO_5002731465" evidence="4">
    <location>
        <begin position="20"/>
        <end position="310"/>
    </location>
</feature>
<feature type="signal peptide" evidence="4">
    <location>
        <begin position="1"/>
        <end position="19"/>
    </location>
</feature>
<keyword evidence="6" id="KW-1185">Reference proteome</keyword>
<dbReference type="SUPFAM" id="SSF48452">
    <property type="entry name" value="TPR-like"/>
    <property type="match status" value="2"/>
</dbReference>
<dbReference type="STRING" id="96561.Dole_1639"/>
<evidence type="ECO:0000256" key="3">
    <source>
        <dbReference type="PROSITE-ProRule" id="PRU00339"/>
    </source>
</evidence>
<keyword evidence="4" id="KW-0732">Signal</keyword>
<keyword evidence="1" id="KW-0677">Repeat</keyword>
<dbReference type="OrthoDB" id="5414584at2"/>
<evidence type="ECO:0000313" key="5">
    <source>
        <dbReference type="EMBL" id="ABW67443.1"/>
    </source>
</evidence>
<dbReference type="PROSITE" id="PS50005">
    <property type="entry name" value="TPR"/>
    <property type="match status" value="1"/>
</dbReference>
<dbReference type="AlphaFoldDB" id="A9A0E3"/>
<dbReference type="EMBL" id="CP000859">
    <property type="protein sequence ID" value="ABW67443.1"/>
    <property type="molecule type" value="Genomic_DNA"/>
</dbReference>
<dbReference type="InterPro" id="IPR011990">
    <property type="entry name" value="TPR-like_helical_dom_sf"/>
</dbReference>
<dbReference type="Pfam" id="PF13374">
    <property type="entry name" value="TPR_10"/>
    <property type="match status" value="1"/>
</dbReference>
<evidence type="ECO:0000256" key="1">
    <source>
        <dbReference type="ARBA" id="ARBA00022737"/>
    </source>
</evidence>
<keyword evidence="2 3" id="KW-0802">TPR repeat</keyword>
<reference evidence="5 6" key="1">
    <citation type="submission" date="2007-10" db="EMBL/GenBank/DDBJ databases">
        <title>Complete sequence of Desulfococcus oleovorans Hxd3.</title>
        <authorList>
            <consortium name="US DOE Joint Genome Institute"/>
            <person name="Copeland A."/>
            <person name="Lucas S."/>
            <person name="Lapidus A."/>
            <person name="Barry K."/>
            <person name="Glavina del Rio T."/>
            <person name="Dalin E."/>
            <person name="Tice H."/>
            <person name="Pitluck S."/>
            <person name="Kiss H."/>
            <person name="Brettin T."/>
            <person name="Bruce D."/>
            <person name="Detter J.C."/>
            <person name="Han C."/>
            <person name="Schmutz J."/>
            <person name="Larimer F."/>
            <person name="Land M."/>
            <person name="Hauser L."/>
            <person name="Kyrpides N."/>
            <person name="Kim E."/>
            <person name="Wawrik B."/>
            <person name="Richardson P."/>
        </authorList>
    </citation>
    <scope>NUCLEOTIDE SEQUENCE [LARGE SCALE GENOMIC DNA]</scope>
    <source>
        <strain evidence="6">DSM 6200 / JCM 39069 / Hxd3</strain>
    </source>
</reference>
<dbReference type="PROSITE" id="PS51257">
    <property type="entry name" value="PROKAR_LIPOPROTEIN"/>
    <property type="match status" value="1"/>
</dbReference>